<gene>
    <name evidence="1" type="ORF">ABT39_MTgene2490</name>
    <name evidence="2" type="ORF">ABT39_MTgene2503</name>
    <name evidence="3" type="ORF">ABT39_MTgene2516</name>
</gene>
<geneLocation type="mitochondrion" evidence="3"/>
<organism evidence="3">
    <name type="scientific">Picea glauca</name>
    <name type="common">White spruce</name>
    <name type="synonym">Pinus glauca</name>
    <dbReference type="NCBI Taxonomy" id="3330"/>
    <lineage>
        <taxon>Eukaryota</taxon>
        <taxon>Viridiplantae</taxon>
        <taxon>Streptophyta</taxon>
        <taxon>Embryophyta</taxon>
        <taxon>Tracheophyta</taxon>
        <taxon>Spermatophyta</taxon>
        <taxon>Pinopsida</taxon>
        <taxon>Pinidae</taxon>
        <taxon>Conifers I</taxon>
        <taxon>Pinales</taxon>
        <taxon>Pinaceae</taxon>
        <taxon>Picea</taxon>
    </lineage>
</organism>
<dbReference type="AlphaFoldDB" id="A0A117NFR3"/>
<protein>
    <submittedName>
        <fullName evidence="3">Uncharacterized protein</fullName>
    </submittedName>
</protein>
<sequence length="51" mass="5846">MNCCFSSSSYPCFSLSNRPDQLMLGKLDQRMTLMVGCRPCFCFIDRINCIV</sequence>
<dbReference type="EMBL" id="LKAM01000017">
    <property type="protein sequence ID" value="KUM45667.1"/>
    <property type="molecule type" value="Genomic_DNA"/>
</dbReference>
<proteinExistence type="predicted"/>
<reference evidence="3" key="1">
    <citation type="journal article" date="2015" name="Genome Biol. Evol.">
        <title>Organellar Genomes of White Spruce (Picea glauca): Assembly and Annotation.</title>
        <authorList>
            <person name="Jackman S.D."/>
            <person name="Warren R.L."/>
            <person name="Gibb E.A."/>
            <person name="Vandervalk B.P."/>
            <person name="Mohamadi H."/>
            <person name="Chu J."/>
            <person name="Raymond A."/>
            <person name="Pleasance S."/>
            <person name="Coope R."/>
            <person name="Wildung M.R."/>
            <person name="Ritland C.E."/>
            <person name="Bousquet J."/>
            <person name="Jones S.J."/>
            <person name="Bohlmann J."/>
            <person name="Birol I."/>
        </authorList>
    </citation>
    <scope>NUCLEOTIDE SEQUENCE [LARGE SCALE GENOMIC DNA]</scope>
    <source>
        <tissue evidence="3">Flushing bud</tissue>
    </source>
</reference>
<dbReference type="EMBL" id="LKAM01000017">
    <property type="protein sequence ID" value="KUM45680.1"/>
    <property type="molecule type" value="Genomic_DNA"/>
</dbReference>
<accession>A0A117NFR3</accession>
<evidence type="ECO:0000313" key="3">
    <source>
        <dbReference type="EMBL" id="KUM45680.1"/>
    </source>
</evidence>
<evidence type="ECO:0000313" key="2">
    <source>
        <dbReference type="EMBL" id="KUM45667.1"/>
    </source>
</evidence>
<dbReference type="EMBL" id="LKAM01000017">
    <property type="protein sequence ID" value="KUM45654.1"/>
    <property type="molecule type" value="Genomic_DNA"/>
</dbReference>
<keyword evidence="3" id="KW-0496">Mitochondrion</keyword>
<comment type="caution">
    <text evidence="3">The sequence shown here is derived from an EMBL/GenBank/DDBJ whole genome shotgun (WGS) entry which is preliminary data.</text>
</comment>
<evidence type="ECO:0000313" key="1">
    <source>
        <dbReference type="EMBL" id="KUM45654.1"/>
    </source>
</evidence>
<name>A0A117NFR3_PICGL</name>